<name>A8W8Z6_PAESU</name>
<reference evidence="1" key="1">
    <citation type="journal article" date="2008" name="For. Stud. China">
        <title>Identification of differentially expressed genes associated with bud dormancy release in tree peony (Paeonia suffruticosa) by suppression subtractive hybridization.</title>
        <authorList>
            <person name="Huang X."/>
            <person name="Zheng G.S."/>
            <person name="Dai S.I."/>
            <person name="Gai S.P."/>
        </authorList>
    </citation>
    <scope>NUCLEOTIDE SEQUENCE</scope>
    <source>
        <tissue evidence="1">Flower bud</tissue>
    </source>
</reference>
<accession>A8W8Z6</accession>
<organism evidence="1">
    <name type="scientific">Paeonia suffruticosa</name>
    <name type="common">Tree peony</name>
    <name type="synonym">Paeonia moutan</name>
    <dbReference type="NCBI Taxonomy" id="45171"/>
    <lineage>
        <taxon>Eukaryota</taxon>
        <taxon>Viridiplantae</taxon>
        <taxon>Streptophyta</taxon>
        <taxon>Embryophyta</taxon>
        <taxon>Tracheophyta</taxon>
        <taxon>Spermatophyta</taxon>
        <taxon>Magnoliopsida</taxon>
        <taxon>eudicotyledons</taxon>
        <taxon>Gunneridae</taxon>
        <taxon>Pentapetalae</taxon>
        <taxon>Saxifragales</taxon>
        <taxon>Paeoniaceae</taxon>
        <taxon>Paeonia</taxon>
    </lineage>
</organism>
<proteinExistence type="evidence at transcript level"/>
<feature type="non-terminal residue" evidence="1">
    <location>
        <position position="1"/>
    </location>
</feature>
<protein>
    <submittedName>
        <fullName evidence="1">Uncharacterized protein</fullName>
    </submittedName>
</protein>
<evidence type="ECO:0000313" key="1">
    <source>
        <dbReference type="EMBL" id="ABW82722.1"/>
    </source>
</evidence>
<dbReference type="EMBL" id="EU200688">
    <property type="protein sequence ID" value="ABW82722.1"/>
    <property type="molecule type" value="mRNA"/>
</dbReference>
<dbReference type="AlphaFoldDB" id="A8W8Z6"/>
<sequence>VDCKVHLFGNRDISKFVKTQNNNHVMIFQHS</sequence>